<dbReference type="SUPFAM" id="SSF48452">
    <property type="entry name" value="TPR-like"/>
    <property type="match status" value="1"/>
</dbReference>
<evidence type="ECO:0000313" key="10">
    <source>
        <dbReference type="Proteomes" id="UP000199656"/>
    </source>
</evidence>
<dbReference type="GO" id="GO:0009279">
    <property type="term" value="C:cell outer membrane"/>
    <property type="evidence" value="ECO:0007669"/>
    <property type="project" value="UniProtKB-SubCell"/>
</dbReference>
<comment type="subcellular location">
    <subcellularLocation>
        <location evidence="1">Cell outer membrane</location>
    </subcellularLocation>
</comment>
<accession>A0A1H4FPG8</accession>
<name>A0A1H4FPG8_9BACT</name>
<dbReference type="STRING" id="408074.SAMN05660909_04535"/>
<evidence type="ECO:0000313" key="9">
    <source>
        <dbReference type="EMBL" id="SEA98382.1"/>
    </source>
</evidence>
<feature type="chain" id="PRO_5011593068" evidence="6">
    <location>
        <begin position="22"/>
        <end position="519"/>
    </location>
</feature>
<evidence type="ECO:0000259" key="7">
    <source>
        <dbReference type="Pfam" id="PF07980"/>
    </source>
</evidence>
<evidence type="ECO:0000256" key="3">
    <source>
        <dbReference type="ARBA" id="ARBA00022729"/>
    </source>
</evidence>
<sequence>MKAKYYLIPLAIAAVMGTASCVKLTEDPKGDLTAGSYFSSQNDLDAAVSSIYQKLSVDGAWAFTNKSTSYFGADDLTTDPGLNKGDFREFDKLEGTPINESLKAQWSGPWYAIYQANNVLANFQKVPVVTDADKLAVTQAAGQAYYMRALCYFMLVRTFGNIPLITAPVASDDKPAQVAPEKVYEQIVSDLKTAAGMLPDKWDGVNIGRAGALAARALLANVYLTMAGWPLNQTANYALAAAEADAVIKSNKYSLVPEYGDVFKTNFNSEAIFGIVFNKGGNAPNRSFGSTSVPLEESGLDNSGGWDDFYPEVNFYLDAPKCKRTDETFYTTFKLYNSATKKFDLVPWNSSATRVQHPYYKKFRAGLNDGVTETATEILTIQPSTNKTTDIIRYAETLLTYAEASAMATGNPSGDAYKAVNLVRQRAGLKDLTPGLSATAFRDSVVAERKYEFAGEFGQRWFDIVRLQLLPKVIAERSTTAEQNKLNANYASNPATRYYAPIPFKDMIQNPQWKQNPGY</sequence>
<dbReference type="PROSITE" id="PS51257">
    <property type="entry name" value="PROKAR_LIPOPROTEIN"/>
    <property type="match status" value="1"/>
</dbReference>
<keyword evidence="10" id="KW-1185">Reference proteome</keyword>
<dbReference type="RefSeq" id="WP_168927758.1">
    <property type="nucleotide sequence ID" value="NZ_BKAT01000007.1"/>
</dbReference>
<reference evidence="10" key="1">
    <citation type="submission" date="2016-10" db="EMBL/GenBank/DDBJ databases">
        <authorList>
            <person name="Varghese N."/>
            <person name="Submissions S."/>
        </authorList>
    </citation>
    <scope>NUCLEOTIDE SEQUENCE [LARGE SCALE GENOMIC DNA]</scope>
    <source>
        <strain evidence="10">DSM 23920</strain>
    </source>
</reference>
<dbReference type="Pfam" id="PF07980">
    <property type="entry name" value="SusD_RagB"/>
    <property type="match status" value="1"/>
</dbReference>
<dbReference type="AlphaFoldDB" id="A0A1H4FPG8"/>
<dbReference type="Gene3D" id="1.25.40.390">
    <property type="match status" value="1"/>
</dbReference>
<feature type="domain" description="RagB/SusD" evidence="7">
    <location>
        <begin position="359"/>
        <end position="519"/>
    </location>
</feature>
<dbReference type="Pfam" id="PF14322">
    <property type="entry name" value="SusD-like_3"/>
    <property type="match status" value="1"/>
</dbReference>
<keyword evidence="3 6" id="KW-0732">Signal</keyword>
<dbReference type="EMBL" id="FNRL01000026">
    <property type="protein sequence ID" value="SEA98382.1"/>
    <property type="molecule type" value="Genomic_DNA"/>
</dbReference>
<protein>
    <submittedName>
        <fullName evidence="9">Starch-binding associating with outer membrane</fullName>
    </submittedName>
</protein>
<evidence type="ECO:0000259" key="8">
    <source>
        <dbReference type="Pfam" id="PF14322"/>
    </source>
</evidence>
<dbReference type="InterPro" id="IPR012944">
    <property type="entry name" value="SusD_RagB_dom"/>
</dbReference>
<evidence type="ECO:0000256" key="6">
    <source>
        <dbReference type="SAM" id="SignalP"/>
    </source>
</evidence>
<comment type="similarity">
    <text evidence="2">Belongs to the SusD family.</text>
</comment>
<evidence type="ECO:0000256" key="1">
    <source>
        <dbReference type="ARBA" id="ARBA00004442"/>
    </source>
</evidence>
<feature type="signal peptide" evidence="6">
    <location>
        <begin position="1"/>
        <end position="21"/>
    </location>
</feature>
<organism evidence="9 10">
    <name type="scientific">Chitinophaga terrae</name>
    <name type="common">ex Kim and Jung 2007</name>
    <dbReference type="NCBI Taxonomy" id="408074"/>
    <lineage>
        <taxon>Bacteria</taxon>
        <taxon>Pseudomonadati</taxon>
        <taxon>Bacteroidota</taxon>
        <taxon>Chitinophagia</taxon>
        <taxon>Chitinophagales</taxon>
        <taxon>Chitinophagaceae</taxon>
        <taxon>Chitinophaga</taxon>
    </lineage>
</organism>
<dbReference type="Proteomes" id="UP000199656">
    <property type="component" value="Unassembled WGS sequence"/>
</dbReference>
<evidence type="ECO:0000256" key="2">
    <source>
        <dbReference type="ARBA" id="ARBA00006275"/>
    </source>
</evidence>
<keyword evidence="4" id="KW-0472">Membrane</keyword>
<evidence type="ECO:0000256" key="4">
    <source>
        <dbReference type="ARBA" id="ARBA00023136"/>
    </source>
</evidence>
<keyword evidence="5" id="KW-0998">Cell outer membrane</keyword>
<gene>
    <name evidence="9" type="ORF">SAMN05660909_04535</name>
</gene>
<proteinExistence type="inferred from homology"/>
<dbReference type="InterPro" id="IPR011990">
    <property type="entry name" value="TPR-like_helical_dom_sf"/>
</dbReference>
<feature type="domain" description="SusD-like N-terminal" evidence="8">
    <location>
        <begin position="98"/>
        <end position="224"/>
    </location>
</feature>
<dbReference type="InterPro" id="IPR033985">
    <property type="entry name" value="SusD-like_N"/>
</dbReference>
<evidence type="ECO:0000256" key="5">
    <source>
        <dbReference type="ARBA" id="ARBA00023237"/>
    </source>
</evidence>